<dbReference type="Proteomes" id="UP001219518">
    <property type="component" value="Unassembled WGS sequence"/>
</dbReference>
<organism evidence="2 3">
    <name type="scientific">Frankliniella fusca</name>
    <dbReference type="NCBI Taxonomy" id="407009"/>
    <lineage>
        <taxon>Eukaryota</taxon>
        <taxon>Metazoa</taxon>
        <taxon>Ecdysozoa</taxon>
        <taxon>Arthropoda</taxon>
        <taxon>Hexapoda</taxon>
        <taxon>Insecta</taxon>
        <taxon>Pterygota</taxon>
        <taxon>Neoptera</taxon>
        <taxon>Paraneoptera</taxon>
        <taxon>Thysanoptera</taxon>
        <taxon>Terebrantia</taxon>
        <taxon>Thripoidea</taxon>
        <taxon>Thripidae</taxon>
        <taxon>Frankliniella</taxon>
    </lineage>
</organism>
<accession>A0AAE1GUA4</accession>
<evidence type="ECO:0000256" key="1">
    <source>
        <dbReference type="SAM" id="SignalP"/>
    </source>
</evidence>
<dbReference type="EMBL" id="JAHWGI010000027">
    <property type="protein sequence ID" value="KAK3907995.1"/>
    <property type="molecule type" value="Genomic_DNA"/>
</dbReference>
<gene>
    <name evidence="2" type="ORF">KUF71_003127</name>
</gene>
<evidence type="ECO:0000313" key="3">
    <source>
        <dbReference type="Proteomes" id="UP001219518"/>
    </source>
</evidence>
<dbReference type="AlphaFoldDB" id="A0AAE1GUA4"/>
<reference evidence="2" key="1">
    <citation type="submission" date="2021-07" db="EMBL/GenBank/DDBJ databases">
        <authorList>
            <person name="Catto M.A."/>
            <person name="Jacobson A."/>
            <person name="Kennedy G."/>
            <person name="Labadie P."/>
            <person name="Hunt B.G."/>
            <person name="Srinivasan R."/>
        </authorList>
    </citation>
    <scope>NUCLEOTIDE SEQUENCE</scope>
    <source>
        <strain evidence="2">PL_HMW_Pooled</strain>
        <tissue evidence="2">Head</tissue>
    </source>
</reference>
<feature type="chain" id="PRO_5041898076" evidence="1">
    <location>
        <begin position="22"/>
        <end position="124"/>
    </location>
</feature>
<keyword evidence="2" id="KW-0482">Metalloprotease</keyword>
<keyword evidence="2" id="KW-0378">Hydrolase</keyword>
<keyword evidence="3" id="KW-1185">Reference proteome</keyword>
<reference evidence="2" key="2">
    <citation type="journal article" date="2023" name="BMC Genomics">
        <title>Pest status, molecular evolution, and epigenetic factors derived from the genome assembly of Frankliniella fusca, a thysanopteran phytovirus vector.</title>
        <authorList>
            <person name="Catto M.A."/>
            <person name="Labadie P.E."/>
            <person name="Jacobson A.L."/>
            <person name="Kennedy G.G."/>
            <person name="Srinivasan R."/>
            <person name="Hunt B.G."/>
        </authorList>
    </citation>
    <scope>NUCLEOTIDE SEQUENCE</scope>
    <source>
        <strain evidence="2">PL_HMW_Pooled</strain>
    </source>
</reference>
<keyword evidence="2" id="KW-0645">Protease</keyword>
<dbReference type="GO" id="GO:0008237">
    <property type="term" value="F:metallopeptidase activity"/>
    <property type="evidence" value="ECO:0007669"/>
    <property type="project" value="UniProtKB-KW"/>
</dbReference>
<protein>
    <submittedName>
        <fullName evidence="2">Zinc metalloproteinase nas-19</fullName>
    </submittedName>
</protein>
<keyword evidence="1" id="KW-0732">Signal</keyword>
<name>A0AAE1GUA4_9NEOP</name>
<comment type="caution">
    <text evidence="2">The sequence shown here is derived from an EMBL/GenBank/DDBJ whole genome shotgun (WGS) entry which is preliminary data.</text>
</comment>
<proteinExistence type="predicted"/>
<feature type="signal peptide" evidence="1">
    <location>
        <begin position="1"/>
        <end position="21"/>
    </location>
</feature>
<sequence>MGSRAAVGFLVACCLVGASSASPSKSVNLGAGEFCDLYYSVSLKDGKCDGNEKIAVPCDGWCASYVQCNNGVPETKGKDCSWFKNFFDPSKKECTFDLWRNCNWYKSLTVPPPTFVTPGVDPDG</sequence>
<evidence type="ECO:0000313" key="2">
    <source>
        <dbReference type="EMBL" id="KAK3907995.1"/>
    </source>
</evidence>